<dbReference type="PANTHER" id="PTHR47425">
    <property type="entry name" value="FARB-RELATED"/>
    <property type="match status" value="1"/>
</dbReference>
<dbReference type="SUPFAM" id="SSF57701">
    <property type="entry name" value="Zn2/Cys6 DNA-binding domain"/>
    <property type="match status" value="1"/>
</dbReference>
<dbReference type="Pfam" id="PF00172">
    <property type="entry name" value="Zn_clus"/>
    <property type="match status" value="1"/>
</dbReference>
<dbReference type="InterPro" id="IPR007219">
    <property type="entry name" value="XnlR_reg_dom"/>
</dbReference>
<dbReference type="PROSITE" id="PS50048">
    <property type="entry name" value="ZN2_CY6_FUNGAL_2"/>
    <property type="match status" value="1"/>
</dbReference>
<name>A0A0B7KKK1_BIOOC</name>
<gene>
    <name evidence="5" type="ORF">BN869_000011403_1</name>
</gene>
<keyword evidence="2" id="KW-0539">Nucleus</keyword>
<organism evidence="5">
    <name type="scientific">Bionectria ochroleuca</name>
    <name type="common">Gliocladium roseum</name>
    <dbReference type="NCBI Taxonomy" id="29856"/>
    <lineage>
        <taxon>Eukaryota</taxon>
        <taxon>Fungi</taxon>
        <taxon>Dikarya</taxon>
        <taxon>Ascomycota</taxon>
        <taxon>Pezizomycotina</taxon>
        <taxon>Sordariomycetes</taxon>
        <taxon>Hypocreomycetidae</taxon>
        <taxon>Hypocreales</taxon>
        <taxon>Bionectriaceae</taxon>
        <taxon>Clonostachys</taxon>
    </lineage>
</organism>
<sequence>MGLTHDQPSPEAAVIGTRQLPRPNRQRASVACLHCRNRKIRCDVSRRGYPCANCRLDDTECEVVGRSSSRAPKRRKDSLVTSLEENTPTADTSSITYPTDSLNAMPIIWESSSPTDTLARDETSTSMDNFPSCEVDVLALGSLPDAMASSVSLAPTVQFRRPIDSRRKEARSDVLYTYHPFLSRNDLSHLSPRDLNLLESQSCLRVPTRPILHEFIRQYFLYIHPLLPMMDEARFWRIYRGEDGPKEHISLLLIQAMLFVSCNYVSPEIVQSLGFSSNRSARAEFYRRAKILYDMNSELSSFTISQAALLLTSWTPPANPRGMKPNTQWLSIAIEHARAEGAHLYGRQQGPGSESHSAHQDLAKRIWWCCIIRDRLLSLGVRRRIQIDRESFDFDSNRRLNHSDLAGEVDGSGVYCKKAKISLIRILLRIVDLCVSLTDLLNLAHRLEFSRNGDNEQWLPYLQQVRTVKEALRMWHQVTKSEFSCSLEQLRSASKYDEQCKAVAVQLHVMYMYYHSAGIALAHYEILLTTMVIPTGTPYTMLRPSYLSKLFCELQDASEDLSDCLDGLLKEDLISLLPISTIALIVFPLIHHSLDLYTTHDDSYTARILRKSRLGALTEAMNKFEQTYDGVEWVKSILRQVIDLGESRLSEATRDREWRRNLSSSPAPYLRIAFTIEFSLSRSYFFQEADAPAYLETVFKDKSTPTIDLTERAMMVQPMFGMRDTAEALDEDWEKLLQLQSATEGPMLGSQSTATSVATPMDDFRDFFDLTVRESTL</sequence>
<dbReference type="GO" id="GO:0006351">
    <property type="term" value="P:DNA-templated transcription"/>
    <property type="evidence" value="ECO:0007669"/>
    <property type="project" value="InterPro"/>
</dbReference>
<feature type="domain" description="Zn(2)-C6 fungal-type" evidence="4">
    <location>
        <begin position="31"/>
        <end position="63"/>
    </location>
</feature>
<feature type="region of interest" description="Disordered" evidence="3">
    <location>
        <begin position="65"/>
        <end position="98"/>
    </location>
</feature>
<feature type="compositionally biased region" description="Polar residues" evidence="3">
    <location>
        <begin position="79"/>
        <end position="98"/>
    </location>
</feature>
<proteinExistence type="predicted"/>
<dbReference type="GO" id="GO:0000981">
    <property type="term" value="F:DNA-binding transcription factor activity, RNA polymerase II-specific"/>
    <property type="evidence" value="ECO:0007669"/>
    <property type="project" value="InterPro"/>
</dbReference>
<dbReference type="EMBL" id="CDPU01000051">
    <property type="protein sequence ID" value="CEO55345.1"/>
    <property type="molecule type" value="Genomic_DNA"/>
</dbReference>
<evidence type="ECO:0000256" key="1">
    <source>
        <dbReference type="ARBA" id="ARBA00022723"/>
    </source>
</evidence>
<dbReference type="InterPro" id="IPR001138">
    <property type="entry name" value="Zn2Cys6_DnaBD"/>
</dbReference>
<evidence type="ECO:0000313" key="5">
    <source>
        <dbReference type="EMBL" id="CEO55345.1"/>
    </source>
</evidence>
<dbReference type="CDD" id="cd00067">
    <property type="entry name" value="GAL4"/>
    <property type="match status" value="1"/>
</dbReference>
<dbReference type="InterPro" id="IPR036864">
    <property type="entry name" value="Zn2-C6_fun-type_DNA-bd_sf"/>
</dbReference>
<evidence type="ECO:0000256" key="2">
    <source>
        <dbReference type="ARBA" id="ARBA00023242"/>
    </source>
</evidence>
<evidence type="ECO:0000256" key="3">
    <source>
        <dbReference type="SAM" id="MobiDB-lite"/>
    </source>
</evidence>
<dbReference type="Pfam" id="PF04082">
    <property type="entry name" value="Fungal_trans"/>
    <property type="match status" value="1"/>
</dbReference>
<dbReference type="Gene3D" id="4.10.240.10">
    <property type="entry name" value="Zn(2)-C6 fungal-type DNA-binding domain"/>
    <property type="match status" value="1"/>
</dbReference>
<accession>A0A0B7KKK1</accession>
<evidence type="ECO:0000259" key="4">
    <source>
        <dbReference type="PROSITE" id="PS50048"/>
    </source>
</evidence>
<dbReference type="GO" id="GO:0003677">
    <property type="term" value="F:DNA binding"/>
    <property type="evidence" value="ECO:0007669"/>
    <property type="project" value="InterPro"/>
</dbReference>
<keyword evidence="1" id="KW-0479">Metal-binding</keyword>
<protein>
    <recommendedName>
        <fullName evidence="4">Zn(2)-C6 fungal-type domain-containing protein</fullName>
    </recommendedName>
</protein>
<dbReference type="PROSITE" id="PS00463">
    <property type="entry name" value="ZN2_CY6_FUNGAL_1"/>
    <property type="match status" value="1"/>
</dbReference>
<dbReference type="GO" id="GO:0008270">
    <property type="term" value="F:zinc ion binding"/>
    <property type="evidence" value="ECO:0007669"/>
    <property type="project" value="InterPro"/>
</dbReference>
<dbReference type="InterPro" id="IPR052761">
    <property type="entry name" value="Fungal_Detox/Toxin_TFs"/>
</dbReference>
<dbReference type="SMART" id="SM00066">
    <property type="entry name" value="GAL4"/>
    <property type="match status" value="1"/>
</dbReference>
<reference evidence="5" key="1">
    <citation type="submission" date="2015-01" db="EMBL/GenBank/DDBJ databases">
        <authorList>
            <person name="Durling Mikael"/>
        </authorList>
    </citation>
    <scope>NUCLEOTIDE SEQUENCE</scope>
</reference>
<dbReference type="AlphaFoldDB" id="A0A0B7KKK1"/>
<dbReference type="CDD" id="cd12148">
    <property type="entry name" value="fungal_TF_MHR"/>
    <property type="match status" value="1"/>
</dbReference>
<dbReference type="PANTHER" id="PTHR47425:SF2">
    <property type="entry name" value="FARB-RELATED"/>
    <property type="match status" value="1"/>
</dbReference>